<dbReference type="STRING" id="272569.rrnAC2167"/>
<dbReference type="Proteomes" id="UP000001169">
    <property type="component" value="Chromosome I"/>
</dbReference>
<gene>
    <name evidence="1" type="ordered locus">rrnAC2167</name>
</gene>
<proteinExistence type="predicted"/>
<evidence type="ECO:0000313" key="2">
    <source>
        <dbReference type="Proteomes" id="UP000001169"/>
    </source>
</evidence>
<dbReference type="KEGG" id="hma:rrnAC2167"/>
<reference evidence="1 2" key="1">
    <citation type="journal article" date="2004" name="Genome Res.">
        <title>Genome sequence of Haloarcula marismortui: a halophilic archaeon from the Dead Sea.</title>
        <authorList>
            <person name="Baliga N.S."/>
            <person name="Bonneau R."/>
            <person name="Facciotti M.T."/>
            <person name="Pan M."/>
            <person name="Glusman G."/>
            <person name="Deutsch E.W."/>
            <person name="Shannon P."/>
            <person name="Chiu Y."/>
            <person name="Weng R.S."/>
            <person name="Gan R.R."/>
            <person name="Hung P."/>
            <person name="Date S.V."/>
            <person name="Marcotte E."/>
            <person name="Hood L."/>
            <person name="Ng W.V."/>
        </authorList>
    </citation>
    <scope>NUCLEOTIDE SEQUENCE [LARGE SCALE GENOMIC DNA]</scope>
    <source>
        <strain evidence="2">ATCC 43049 / DSM 3752 / JCM 8966 / VKM B-1809</strain>
    </source>
</reference>
<protein>
    <submittedName>
        <fullName evidence="1">Uncharacterized protein</fullName>
    </submittedName>
</protein>
<keyword evidence="2" id="KW-1185">Reference proteome</keyword>
<sequence>MGARLLRDCSVVNGRKSSVHRSEILGGSVGIVGIERGVHLLTAVEQLRAQLTLREFVPADRLDRRNRLPSRIELRAADRRLSLFSELCQHRVYVAGQISGHRRC</sequence>
<dbReference type="PaxDb" id="272569-rrnAC2167"/>
<accession>Q5V0E3</accession>
<dbReference type="EMBL" id="AY596297">
    <property type="protein sequence ID" value="AAV47010.1"/>
    <property type="molecule type" value="Genomic_DNA"/>
</dbReference>
<dbReference type="EnsemblBacteria" id="AAV47010">
    <property type="protein sequence ID" value="AAV47010"/>
    <property type="gene ID" value="rrnAC2167"/>
</dbReference>
<name>Q5V0E3_HALMA</name>
<organism evidence="1 2">
    <name type="scientific">Haloarcula marismortui (strain ATCC 43049 / DSM 3752 / JCM 8966 / VKM B-1809)</name>
    <name type="common">Halobacterium marismortui</name>
    <dbReference type="NCBI Taxonomy" id="272569"/>
    <lineage>
        <taxon>Archaea</taxon>
        <taxon>Methanobacteriati</taxon>
        <taxon>Methanobacteriota</taxon>
        <taxon>Stenosarchaea group</taxon>
        <taxon>Halobacteria</taxon>
        <taxon>Halobacteriales</taxon>
        <taxon>Haloarculaceae</taxon>
        <taxon>Haloarcula</taxon>
    </lineage>
</organism>
<dbReference type="AlphaFoldDB" id="Q5V0E3"/>
<evidence type="ECO:0000313" key="1">
    <source>
        <dbReference type="EMBL" id="AAV47010.1"/>
    </source>
</evidence>
<dbReference type="HOGENOM" id="CLU_2243755_0_0_2"/>